<dbReference type="EMBL" id="JZCR01000006">
    <property type="protein sequence ID" value="KJW13411.1"/>
    <property type="molecule type" value="Genomic_DNA"/>
</dbReference>
<feature type="domain" description="Cell wall elongation regulator TseB-like" evidence="1">
    <location>
        <begin position="50"/>
        <end position="94"/>
    </location>
</feature>
<dbReference type="Gene3D" id="3.10.450.40">
    <property type="match status" value="2"/>
</dbReference>
<dbReference type="Proteomes" id="UP000033491">
    <property type="component" value="Unassembled WGS sequence"/>
</dbReference>
<sequence length="170" mass="19145">MALMRQQYQQRRRPRRWGLLTILVVVLVLLLGGGYVIHRATKPFNSAQTHAVKVAKSAGKLTTTTNFYWTNLDTTYYTVAGQNKAKQKVYAIVPKTGTDVTVLKQSAGLSRNAVLQRVWQRNPKKVLSAALSIFNGKPAWQVSYLNKAGKLCYLTFQYSNGKVLQQIENI</sequence>
<reference evidence="3 4" key="1">
    <citation type="submission" date="2015-03" db="EMBL/GenBank/DDBJ databases">
        <authorList>
            <person name="Zheng J."/>
            <person name="Ganezle M."/>
        </authorList>
    </citation>
    <scope>NUCLEOTIDE SEQUENCE [LARGE SCALE GENOMIC DNA]</scope>
    <source>
        <strain evidence="3 4">LP38</strain>
    </source>
</reference>
<evidence type="ECO:0000259" key="1">
    <source>
        <dbReference type="Pfam" id="PF17881"/>
    </source>
</evidence>
<dbReference type="SUPFAM" id="SSF54403">
    <property type="entry name" value="Cystatin/monellin"/>
    <property type="match status" value="2"/>
</dbReference>
<evidence type="ECO:0000313" key="2">
    <source>
        <dbReference type="EMBL" id="GEO66878.1"/>
    </source>
</evidence>
<dbReference type="Pfam" id="PF17881">
    <property type="entry name" value="TseB"/>
    <property type="match status" value="1"/>
</dbReference>
<comment type="caution">
    <text evidence="3">The sequence shown here is derived from an EMBL/GenBank/DDBJ whole genome shotgun (WGS) entry which is preliminary data.</text>
</comment>
<keyword evidence="5" id="KW-1185">Reference proteome</keyword>
<name>A0A0F3RTV5_9LACO</name>
<proteinExistence type="predicted"/>
<evidence type="ECO:0000313" key="4">
    <source>
        <dbReference type="Proteomes" id="UP000033491"/>
    </source>
</evidence>
<gene>
    <name evidence="2" type="ORF">LSP04_12970</name>
    <name evidence="3" type="ORF">VC81_02805</name>
</gene>
<evidence type="ECO:0000313" key="3">
    <source>
        <dbReference type="EMBL" id="KJW13411.1"/>
    </source>
</evidence>
<dbReference type="PATRIC" id="fig|216463.3.peg.2381"/>
<dbReference type="InterPro" id="IPR041401">
    <property type="entry name" value="TseB-like_dom"/>
</dbReference>
<dbReference type="Proteomes" id="UP000321691">
    <property type="component" value="Unassembled WGS sequence"/>
</dbReference>
<reference evidence="2 5" key="2">
    <citation type="submission" date="2019-07" db="EMBL/GenBank/DDBJ databases">
        <title>Whole genome shotgun sequence of Lactobacillus spicheri NBRC 107155.</title>
        <authorList>
            <person name="Hosoyama A."/>
            <person name="Uohara A."/>
            <person name="Ohji S."/>
            <person name="Ichikawa N."/>
        </authorList>
    </citation>
    <scope>NUCLEOTIDE SEQUENCE [LARGE SCALE GENOMIC DNA]</scope>
    <source>
        <strain evidence="2 5">NBRC 107155</strain>
    </source>
</reference>
<dbReference type="STRING" id="216463.VC81_02805"/>
<dbReference type="AlphaFoldDB" id="A0A0F3RTV5"/>
<protein>
    <recommendedName>
        <fullName evidence="1">Cell wall elongation regulator TseB-like domain-containing protein</fullName>
    </recommendedName>
</protein>
<evidence type="ECO:0000313" key="5">
    <source>
        <dbReference type="Proteomes" id="UP000321691"/>
    </source>
</evidence>
<dbReference type="EMBL" id="BJZI01000016">
    <property type="protein sequence ID" value="GEO66878.1"/>
    <property type="molecule type" value="Genomic_DNA"/>
</dbReference>
<accession>A0A0F3RTV5</accession>
<dbReference type="RefSeq" id="WP_045806638.1">
    <property type="nucleotide sequence ID" value="NZ_BJZI01000016.1"/>
</dbReference>
<organism evidence="3 4">
    <name type="scientific">Levilactobacillus spicheri</name>
    <dbReference type="NCBI Taxonomy" id="216463"/>
    <lineage>
        <taxon>Bacteria</taxon>
        <taxon>Bacillati</taxon>
        <taxon>Bacillota</taxon>
        <taxon>Bacilli</taxon>
        <taxon>Lactobacillales</taxon>
        <taxon>Lactobacillaceae</taxon>
        <taxon>Levilactobacillus</taxon>
    </lineage>
</organism>
<dbReference type="InterPro" id="IPR046350">
    <property type="entry name" value="Cystatin_sf"/>
</dbReference>